<dbReference type="EMBL" id="MT144327">
    <property type="protein sequence ID" value="QJA52280.1"/>
    <property type="molecule type" value="Genomic_DNA"/>
</dbReference>
<feature type="coiled-coil region" evidence="1">
    <location>
        <begin position="546"/>
        <end position="584"/>
    </location>
</feature>
<keyword evidence="1" id="KW-0175">Coiled coil</keyword>
<accession>A0A6H1ZYJ2</accession>
<evidence type="ECO:0000256" key="1">
    <source>
        <dbReference type="SAM" id="Coils"/>
    </source>
</evidence>
<organism evidence="2">
    <name type="scientific">viral metagenome</name>
    <dbReference type="NCBI Taxonomy" id="1070528"/>
    <lineage>
        <taxon>unclassified sequences</taxon>
        <taxon>metagenomes</taxon>
        <taxon>organismal metagenomes</taxon>
    </lineage>
</organism>
<evidence type="ECO:0000313" key="2">
    <source>
        <dbReference type="EMBL" id="QJA52280.1"/>
    </source>
</evidence>
<sequence length="607" mass="66409">MSEVVARGIIEIDVDSSKAQRDMNNLKNVAHVQSRLISKEFVRGFYIMAESATKMASQISAAMKLITIPAIGFGTLAVKKTLSAWTETAIEARIKFNELKASINDSMVRIGGYITQSKIFGRTMFEWMDAFSKLLQHVTQDQIQRMVNLISKFVVTLGALKGALMGLQFSAGFIRSLYVLQNLGLGGGTGGALQAAGGLAQIAGAGAMGAPAIMKNLSSLGSLGAMATATKLTQDKFKTFADLQKWAKAPGPHIIPASSVGELTQAWHAREQAVATATAAAAAKASTLMGKLSILLKGVGKIATIFTLVLFALEGVTGFFKGLLGWGKDMSALAASWNVLKGTLGVGAASLNVATAGFGAFMESLGGLVRAVATWDADAFFSSLEEASKKIMLARDKLGEALLKLWNPKLWKAGQEGAAAIAEGERGEDVGLGPEYMDELNREIAELDREMDAAAIRAEKLRHSMEHLFDPLEEETKRLENQLDIERISKDVERKEKELRADDEEIFNKAYEARRRLRESEERQWRSYSGQYMGSADVVKFAQRVETETQNRQLEYQRQMQDIEREELKEFQKNNAELQELNEKFARFLRYTELGLPANELAAGVGL</sequence>
<proteinExistence type="predicted"/>
<feature type="coiled-coil region" evidence="1">
    <location>
        <begin position="437"/>
        <end position="505"/>
    </location>
</feature>
<dbReference type="AlphaFoldDB" id="A0A6H1ZYJ2"/>
<reference evidence="2" key="1">
    <citation type="submission" date="2020-03" db="EMBL/GenBank/DDBJ databases">
        <title>The deep terrestrial virosphere.</title>
        <authorList>
            <person name="Holmfeldt K."/>
            <person name="Nilsson E."/>
            <person name="Simone D."/>
            <person name="Lopez-Fernandez M."/>
            <person name="Wu X."/>
            <person name="de Brujin I."/>
            <person name="Lundin D."/>
            <person name="Andersson A."/>
            <person name="Bertilsson S."/>
            <person name="Dopson M."/>
        </authorList>
    </citation>
    <scope>NUCLEOTIDE SEQUENCE</scope>
    <source>
        <strain evidence="2">TM448A02592</strain>
    </source>
</reference>
<gene>
    <name evidence="2" type="ORF">TM448A02592_0006</name>
</gene>
<name>A0A6H1ZYJ2_9ZZZZ</name>
<protein>
    <submittedName>
        <fullName evidence="2">Uncharacterized protein</fullName>
    </submittedName>
</protein>